<name>A0A6J4TI12_9ACTN</name>
<dbReference type="EMBL" id="CADCVQ010000148">
    <property type="protein sequence ID" value="CAA9523749.1"/>
    <property type="molecule type" value="Genomic_DNA"/>
</dbReference>
<dbReference type="InterPro" id="IPR036005">
    <property type="entry name" value="Creatinase/aminopeptidase-like"/>
</dbReference>
<evidence type="ECO:0000259" key="4">
    <source>
        <dbReference type="Pfam" id="PF00557"/>
    </source>
</evidence>
<organism evidence="6">
    <name type="scientific">uncultured Solirubrobacteraceae bacterium</name>
    <dbReference type="NCBI Taxonomy" id="1162706"/>
    <lineage>
        <taxon>Bacteria</taxon>
        <taxon>Bacillati</taxon>
        <taxon>Actinomycetota</taxon>
        <taxon>Thermoleophilia</taxon>
        <taxon>Solirubrobacterales</taxon>
        <taxon>Solirubrobacteraceae</taxon>
        <taxon>environmental samples</taxon>
    </lineage>
</organism>
<evidence type="ECO:0000259" key="5">
    <source>
        <dbReference type="Pfam" id="PF01321"/>
    </source>
</evidence>
<dbReference type="SUPFAM" id="SSF55920">
    <property type="entry name" value="Creatinase/aminopeptidase"/>
    <property type="match status" value="1"/>
</dbReference>
<dbReference type="GO" id="GO:0004177">
    <property type="term" value="F:aminopeptidase activity"/>
    <property type="evidence" value="ECO:0007669"/>
    <property type="project" value="UniProtKB-KW"/>
</dbReference>
<accession>A0A6J4TI12</accession>
<dbReference type="Gene3D" id="3.90.230.10">
    <property type="entry name" value="Creatinase/methionine aminopeptidase superfamily"/>
    <property type="match status" value="1"/>
</dbReference>
<dbReference type="InterPro" id="IPR029149">
    <property type="entry name" value="Creatin/AminoP/Spt16_N"/>
</dbReference>
<keyword evidence="6" id="KW-0031">Aminopeptidase</keyword>
<feature type="domain" description="Creatinase N-terminal" evidence="5">
    <location>
        <begin position="4"/>
        <end position="130"/>
    </location>
</feature>
<dbReference type="InterPro" id="IPR001131">
    <property type="entry name" value="Peptidase_M24B_aminopep-P_CS"/>
</dbReference>
<evidence type="ECO:0000256" key="3">
    <source>
        <dbReference type="RuleBase" id="RU000590"/>
    </source>
</evidence>
<protein>
    <submittedName>
        <fullName evidence="6">Aminopeptidase YpdF (MP-, MA-, MS-, AP-, NP-specific)</fullName>
    </submittedName>
</protein>
<comment type="similarity">
    <text evidence="3">Belongs to the peptidase M24B family.</text>
</comment>
<dbReference type="PANTHER" id="PTHR46112:SF3">
    <property type="entry name" value="AMINOPEPTIDASE YPDF"/>
    <property type="match status" value="1"/>
</dbReference>
<dbReference type="Gene3D" id="3.40.350.10">
    <property type="entry name" value="Creatinase/prolidase N-terminal domain"/>
    <property type="match status" value="1"/>
</dbReference>
<dbReference type="AlphaFoldDB" id="A0A6J4TI12"/>
<keyword evidence="1 3" id="KW-0479">Metal-binding</keyword>
<keyword evidence="6" id="KW-0645">Protease</keyword>
<dbReference type="PANTHER" id="PTHR46112">
    <property type="entry name" value="AMINOPEPTIDASE"/>
    <property type="match status" value="1"/>
</dbReference>
<dbReference type="InterPro" id="IPR000587">
    <property type="entry name" value="Creatinase_N"/>
</dbReference>
<dbReference type="InterPro" id="IPR000994">
    <property type="entry name" value="Pept_M24"/>
</dbReference>
<dbReference type="Pfam" id="PF00557">
    <property type="entry name" value="Peptidase_M24"/>
    <property type="match status" value="1"/>
</dbReference>
<dbReference type="CDD" id="cd01092">
    <property type="entry name" value="APP-like"/>
    <property type="match status" value="1"/>
</dbReference>
<evidence type="ECO:0000256" key="2">
    <source>
        <dbReference type="ARBA" id="ARBA00022801"/>
    </source>
</evidence>
<reference evidence="6" key="1">
    <citation type="submission" date="2020-02" db="EMBL/GenBank/DDBJ databases">
        <authorList>
            <person name="Meier V. D."/>
        </authorList>
    </citation>
    <scope>NUCLEOTIDE SEQUENCE</scope>
    <source>
        <strain evidence="6">AVDCRST_MAG67</strain>
    </source>
</reference>
<dbReference type="Pfam" id="PF01321">
    <property type="entry name" value="Creatinase_N"/>
    <property type="match status" value="1"/>
</dbReference>
<proteinExistence type="inferred from homology"/>
<evidence type="ECO:0000313" key="6">
    <source>
        <dbReference type="EMBL" id="CAA9523749.1"/>
    </source>
</evidence>
<gene>
    <name evidence="6" type="ORF">AVDCRST_MAG67-3894</name>
</gene>
<feature type="domain" description="Peptidase M24" evidence="4">
    <location>
        <begin position="137"/>
        <end position="341"/>
    </location>
</feature>
<dbReference type="InterPro" id="IPR050659">
    <property type="entry name" value="Peptidase_M24B"/>
</dbReference>
<sequence length="358" mass="37662">MTARLEAVRAKVAERELGALLVSNLVNLRWLTGFTGSNGAAVVGAETARFVTDFRYLTQAAAQLDPVWEREIETDLLKRVTDGLPDGPLKLGFDDAHVTVAQHARLERLIGERDIELVAAGAIVEQLRAVKDPDEIERIRAAAELADEAFEEVVGAGIVGRAERDVALDLEVAMRRRGAEGASFPPIVAAGAHGALPHAVPRAVPIPAGTLVVIDWGAQLDGYASDCTRTVATAGDLDPRDREIYDTVLAAQEAALAAVRAGPTGQEVDAVARAIIDDAGHAEHFGHGLGHGVGMEVHEGPRLSKQGKDALVAGNIVTVEPGIYVPGAGGVRIEDLVAVTADGHEVLNGLPKALRTVH</sequence>
<dbReference type="PROSITE" id="PS00491">
    <property type="entry name" value="PROLINE_PEPTIDASE"/>
    <property type="match status" value="1"/>
</dbReference>
<dbReference type="GO" id="GO:0046872">
    <property type="term" value="F:metal ion binding"/>
    <property type="evidence" value="ECO:0007669"/>
    <property type="project" value="UniProtKB-KW"/>
</dbReference>
<keyword evidence="2" id="KW-0378">Hydrolase</keyword>
<evidence type="ECO:0000256" key="1">
    <source>
        <dbReference type="ARBA" id="ARBA00022723"/>
    </source>
</evidence>
<dbReference type="SUPFAM" id="SSF53092">
    <property type="entry name" value="Creatinase/prolidase N-terminal domain"/>
    <property type="match status" value="1"/>
</dbReference>